<accession>A0ABR5A7E9</accession>
<evidence type="ECO:0000256" key="1">
    <source>
        <dbReference type="SAM" id="MobiDB-lite"/>
    </source>
</evidence>
<name>A0ABR5A7E9_9BACL</name>
<evidence type="ECO:0000313" key="3">
    <source>
        <dbReference type="Proteomes" id="UP000054526"/>
    </source>
</evidence>
<comment type="caution">
    <text evidence="2">The sequence shown here is derived from an EMBL/GenBank/DDBJ whole genome shotgun (WGS) entry which is preliminary data.</text>
</comment>
<evidence type="ECO:0000313" key="2">
    <source>
        <dbReference type="EMBL" id="KIL36990.1"/>
    </source>
</evidence>
<organism evidence="2 3">
    <name type="scientific">Cohnella kolymensis</name>
    <dbReference type="NCBI Taxonomy" id="1590652"/>
    <lineage>
        <taxon>Bacteria</taxon>
        <taxon>Bacillati</taxon>
        <taxon>Bacillota</taxon>
        <taxon>Bacilli</taxon>
        <taxon>Bacillales</taxon>
        <taxon>Paenibacillaceae</taxon>
        <taxon>Cohnella</taxon>
    </lineage>
</organism>
<gene>
    <name evidence="2" type="ORF">SD71_04675</name>
</gene>
<sequence length="109" mass="12436">MIGMRVRYEITDMNLKISNVTPPDSDTYVLITASDGRNNEIVVALSPDQAERLEDELYEATRRRRQHAAAASVNYTEEEPAQPLDFEDTDEEPAHPHPAFEETDEHITH</sequence>
<dbReference type="RefSeq" id="WP_041060288.1">
    <property type="nucleotide sequence ID" value="NZ_JXAL01000003.1"/>
</dbReference>
<dbReference type="Proteomes" id="UP000054526">
    <property type="component" value="Unassembled WGS sequence"/>
</dbReference>
<protein>
    <submittedName>
        <fullName evidence="2">Uncharacterized protein</fullName>
    </submittedName>
</protein>
<keyword evidence="3" id="KW-1185">Reference proteome</keyword>
<feature type="region of interest" description="Disordered" evidence="1">
    <location>
        <begin position="64"/>
        <end position="109"/>
    </location>
</feature>
<feature type="compositionally biased region" description="Basic and acidic residues" evidence="1">
    <location>
        <begin position="92"/>
        <end position="109"/>
    </location>
</feature>
<reference evidence="2 3" key="1">
    <citation type="submission" date="2014-12" db="EMBL/GenBank/DDBJ databases">
        <title>Draft genome sequence of Cohnella kolymensis strain B-2846.</title>
        <authorList>
            <person name="Karlyshev A.V."/>
            <person name="Kudryashova E.B."/>
        </authorList>
    </citation>
    <scope>NUCLEOTIDE SEQUENCE [LARGE SCALE GENOMIC DNA]</scope>
    <source>
        <strain evidence="2 3">VKM B-2846</strain>
    </source>
</reference>
<feature type="compositionally biased region" description="Acidic residues" evidence="1">
    <location>
        <begin position="76"/>
        <end position="91"/>
    </location>
</feature>
<proteinExistence type="predicted"/>
<dbReference type="EMBL" id="JXAL01000003">
    <property type="protein sequence ID" value="KIL36990.1"/>
    <property type="molecule type" value="Genomic_DNA"/>
</dbReference>